<dbReference type="Gene3D" id="3.90.226.10">
    <property type="entry name" value="2-enoyl-CoA Hydratase, Chain A, domain 1"/>
    <property type="match status" value="1"/>
</dbReference>
<comment type="caution">
    <text evidence="2">The sequence shown here is derived from an EMBL/GenBank/DDBJ whole genome shotgun (WGS) entry which is preliminary data.</text>
</comment>
<evidence type="ECO:0000256" key="1">
    <source>
        <dbReference type="ARBA" id="ARBA00005254"/>
    </source>
</evidence>
<dbReference type="PANTHER" id="PTHR42964">
    <property type="entry name" value="ENOYL-COA HYDRATASE"/>
    <property type="match status" value="1"/>
</dbReference>
<dbReference type="Proteomes" id="UP000295468">
    <property type="component" value="Unassembled WGS sequence"/>
</dbReference>
<dbReference type="InterPro" id="IPR001753">
    <property type="entry name" value="Enoyl-CoA_hydra/iso"/>
</dbReference>
<evidence type="ECO:0000313" key="2">
    <source>
        <dbReference type="EMBL" id="TDQ32908.1"/>
    </source>
</evidence>
<sequence length="257" mass="27972">MSTNRENGSLYTSISNNVARVEFGHPASNSFVSELLSRLSTEITKLSDNAEVSLIVLQSEGDRAFCAGASFDELVAIADLEEGKEFFSGFARVINAMRTCKKPIIGRVQGKAVGGGVGLIAACDYVFATEAAAVRLSEITIGIAPLVIAPAVERKIGKGGLAELSLSPTEWKNAYWAKEKSLFSRVFDSIADMDKELDHFIHQLAGYNPEALQALKKIFWEGTGHWDVLLSERAEESGRLALSPETKKALDKFKNKK</sequence>
<dbReference type="OrthoDB" id="638407at2"/>
<dbReference type="AlphaFoldDB" id="A0A4R6TVE8"/>
<dbReference type="InterPro" id="IPR029045">
    <property type="entry name" value="ClpP/crotonase-like_dom_sf"/>
</dbReference>
<dbReference type="Pfam" id="PF00378">
    <property type="entry name" value="ECH_1"/>
    <property type="match status" value="1"/>
</dbReference>
<dbReference type="RefSeq" id="WP_133642933.1">
    <property type="nucleotide sequence ID" value="NZ_SNYI01000001.1"/>
</dbReference>
<name>A0A4R6TVE8_9FLAO</name>
<reference evidence="2 3" key="1">
    <citation type="submission" date="2019-03" db="EMBL/GenBank/DDBJ databases">
        <title>Genomic Encyclopedia of Archaeal and Bacterial Type Strains, Phase II (KMG-II): from individual species to whole genera.</title>
        <authorList>
            <person name="Goeker M."/>
        </authorList>
    </citation>
    <scope>NUCLEOTIDE SEQUENCE [LARGE SCALE GENOMIC DNA]</scope>
    <source>
        <strain evidence="2 3">DSM 18435</strain>
    </source>
</reference>
<protein>
    <submittedName>
        <fullName evidence="2">Methylglutaconyl-CoA hydratase</fullName>
    </submittedName>
</protein>
<comment type="similarity">
    <text evidence="1">Belongs to the enoyl-CoA hydratase/isomerase family.</text>
</comment>
<organism evidence="2 3">
    <name type="scientific">Zeaxanthinibacter enoshimensis</name>
    <dbReference type="NCBI Taxonomy" id="392009"/>
    <lineage>
        <taxon>Bacteria</taxon>
        <taxon>Pseudomonadati</taxon>
        <taxon>Bacteroidota</taxon>
        <taxon>Flavobacteriia</taxon>
        <taxon>Flavobacteriales</taxon>
        <taxon>Flavobacteriaceae</taxon>
        <taxon>Zeaxanthinibacter</taxon>
    </lineage>
</organism>
<keyword evidence="3" id="KW-1185">Reference proteome</keyword>
<evidence type="ECO:0000313" key="3">
    <source>
        <dbReference type="Proteomes" id="UP000295468"/>
    </source>
</evidence>
<dbReference type="CDD" id="cd06558">
    <property type="entry name" value="crotonase-like"/>
    <property type="match status" value="1"/>
</dbReference>
<dbReference type="PANTHER" id="PTHR42964:SF1">
    <property type="entry name" value="POLYKETIDE BIOSYNTHESIS ENOYL-COA HYDRATASE PKSH-RELATED"/>
    <property type="match status" value="1"/>
</dbReference>
<accession>A0A4R6TVE8</accession>
<dbReference type="EMBL" id="SNYI01000001">
    <property type="protein sequence ID" value="TDQ32908.1"/>
    <property type="molecule type" value="Genomic_DNA"/>
</dbReference>
<dbReference type="InterPro" id="IPR051683">
    <property type="entry name" value="Enoyl-CoA_Hydratase/Isomerase"/>
</dbReference>
<dbReference type="GO" id="GO:0003824">
    <property type="term" value="F:catalytic activity"/>
    <property type="evidence" value="ECO:0007669"/>
    <property type="project" value="UniProtKB-ARBA"/>
</dbReference>
<dbReference type="SUPFAM" id="SSF52096">
    <property type="entry name" value="ClpP/crotonase"/>
    <property type="match status" value="1"/>
</dbReference>
<gene>
    <name evidence="2" type="ORF">CLV82_0745</name>
</gene>
<proteinExistence type="inferred from homology"/>